<dbReference type="InterPro" id="IPR016181">
    <property type="entry name" value="Acyl_CoA_acyltransferase"/>
</dbReference>
<dbReference type="PANTHER" id="PTHR39173:SF1">
    <property type="entry name" value="ACETYLTRANSFERASE"/>
    <property type="match status" value="1"/>
</dbReference>
<feature type="domain" description="N-acetyltransferase" evidence="1">
    <location>
        <begin position="8"/>
        <end position="178"/>
    </location>
</feature>
<gene>
    <name evidence="2" type="ORF">DES38_11035</name>
</gene>
<reference evidence="2 3" key="1">
    <citation type="submission" date="2018-05" db="EMBL/GenBank/DDBJ databases">
        <title>Genomic Encyclopedia of Type Strains, Phase IV (KMG-IV): sequencing the most valuable type-strain genomes for metagenomic binning, comparative biology and taxonomic classification.</title>
        <authorList>
            <person name="Goeker M."/>
        </authorList>
    </citation>
    <scope>NUCLEOTIDE SEQUENCE [LARGE SCALE GENOMIC DNA]</scope>
    <source>
        <strain evidence="2 3">DSM 22440</strain>
    </source>
</reference>
<dbReference type="Proteomes" id="UP000247922">
    <property type="component" value="Unassembled WGS sequence"/>
</dbReference>
<dbReference type="GO" id="GO:0016747">
    <property type="term" value="F:acyltransferase activity, transferring groups other than amino-acyl groups"/>
    <property type="evidence" value="ECO:0007669"/>
    <property type="project" value="InterPro"/>
</dbReference>
<dbReference type="AlphaFoldDB" id="A0A2V3W7P1"/>
<keyword evidence="2" id="KW-0808">Transferase</keyword>
<dbReference type="InterPro" id="IPR000182">
    <property type="entry name" value="GNAT_dom"/>
</dbReference>
<dbReference type="CDD" id="cd04301">
    <property type="entry name" value="NAT_SF"/>
    <property type="match status" value="1"/>
</dbReference>
<accession>A0A2V3W7P1</accession>
<name>A0A2V3W7P1_9BACI</name>
<dbReference type="PROSITE" id="PS51186">
    <property type="entry name" value="GNAT"/>
    <property type="match status" value="1"/>
</dbReference>
<dbReference type="Gene3D" id="3.40.630.30">
    <property type="match status" value="1"/>
</dbReference>
<comment type="caution">
    <text evidence="2">The sequence shown here is derived from an EMBL/GenBank/DDBJ whole genome shotgun (WGS) entry which is preliminary data.</text>
</comment>
<dbReference type="RefSeq" id="WP_110251729.1">
    <property type="nucleotide sequence ID" value="NZ_QJJR01000010.1"/>
</dbReference>
<evidence type="ECO:0000259" key="1">
    <source>
        <dbReference type="PROSITE" id="PS51186"/>
    </source>
</evidence>
<keyword evidence="3" id="KW-1185">Reference proteome</keyword>
<organism evidence="2 3">
    <name type="scientific">Streptohalobacillus salinus</name>
    <dbReference type="NCBI Taxonomy" id="621096"/>
    <lineage>
        <taxon>Bacteria</taxon>
        <taxon>Bacillati</taxon>
        <taxon>Bacillota</taxon>
        <taxon>Bacilli</taxon>
        <taxon>Bacillales</taxon>
        <taxon>Bacillaceae</taxon>
        <taxon>Streptohalobacillus</taxon>
    </lineage>
</organism>
<evidence type="ECO:0000313" key="2">
    <source>
        <dbReference type="EMBL" id="PXW89174.1"/>
    </source>
</evidence>
<evidence type="ECO:0000313" key="3">
    <source>
        <dbReference type="Proteomes" id="UP000247922"/>
    </source>
</evidence>
<dbReference type="PANTHER" id="PTHR39173">
    <property type="entry name" value="ACETYLTRANSFERASE"/>
    <property type="match status" value="1"/>
</dbReference>
<protein>
    <submittedName>
        <fullName evidence="2">Putative acetyltransferase</fullName>
    </submittedName>
</protein>
<sequence>MTVHHEKLILREPEQQDKQKVLAYRDSFKANLSTLHGSAGLRDEADYERWLRAVKASKLTENKTPGFVPATTYLVFEPSTEALIGMVNLRHELNDDLRNYGGHIGYSVAKDKRRQGYGAQMLALTLDACRRLGLQRVLVTCDVNNEASRRTILKNGGVLEDRRWIDDQQMERYWIEIK</sequence>
<dbReference type="OrthoDB" id="9797989at2"/>
<proteinExistence type="predicted"/>
<dbReference type="EMBL" id="QJJR01000010">
    <property type="protein sequence ID" value="PXW89174.1"/>
    <property type="molecule type" value="Genomic_DNA"/>
</dbReference>
<dbReference type="SUPFAM" id="SSF55729">
    <property type="entry name" value="Acyl-CoA N-acyltransferases (Nat)"/>
    <property type="match status" value="1"/>
</dbReference>
<dbReference type="Pfam" id="PF13302">
    <property type="entry name" value="Acetyltransf_3"/>
    <property type="match status" value="1"/>
</dbReference>